<keyword evidence="2" id="KW-1185">Reference proteome</keyword>
<dbReference type="Proteomes" id="UP000241818">
    <property type="component" value="Unassembled WGS sequence"/>
</dbReference>
<name>A0A2T3BDT4_AMORE</name>
<dbReference type="AlphaFoldDB" id="A0A2T3BDT4"/>
<dbReference type="RefSeq" id="XP_024725092.1">
    <property type="nucleotide sequence ID" value="XM_024863118.1"/>
</dbReference>
<gene>
    <name evidence="1" type="ORF">M430DRAFT_14836</name>
</gene>
<reference evidence="1 2" key="1">
    <citation type="journal article" date="2018" name="New Phytol.">
        <title>Comparative genomics and transcriptomics depict ericoid mycorrhizal fungi as versatile saprotrophs and plant mutualists.</title>
        <authorList>
            <person name="Martino E."/>
            <person name="Morin E."/>
            <person name="Grelet G.A."/>
            <person name="Kuo A."/>
            <person name="Kohler A."/>
            <person name="Daghino S."/>
            <person name="Barry K.W."/>
            <person name="Cichocki N."/>
            <person name="Clum A."/>
            <person name="Dockter R.B."/>
            <person name="Hainaut M."/>
            <person name="Kuo R.C."/>
            <person name="LaButti K."/>
            <person name="Lindahl B.D."/>
            <person name="Lindquist E.A."/>
            <person name="Lipzen A."/>
            <person name="Khouja H.R."/>
            <person name="Magnuson J."/>
            <person name="Murat C."/>
            <person name="Ohm R.A."/>
            <person name="Singer S.W."/>
            <person name="Spatafora J.W."/>
            <person name="Wang M."/>
            <person name="Veneault-Fourrey C."/>
            <person name="Henrissat B."/>
            <person name="Grigoriev I.V."/>
            <person name="Martin F.M."/>
            <person name="Perotto S."/>
        </authorList>
    </citation>
    <scope>NUCLEOTIDE SEQUENCE [LARGE SCALE GENOMIC DNA]</scope>
    <source>
        <strain evidence="1 2">ATCC 22711</strain>
    </source>
</reference>
<evidence type="ECO:0000313" key="1">
    <source>
        <dbReference type="EMBL" id="PSS27567.1"/>
    </source>
</evidence>
<sequence>MIWEFREQASARVLLDSSTAERSKTPRCRCLHRLRVLPGSSRPAKLHRCNYWTTRNSTWTPSSVYRNYRRVRTIASNSLPSGAEKHTSSSLWLRLLEMAVSVLDLEAHDHLLTRVQSRPAADNFLKARGQHSPSVGAYEIPLQDIGALTSNEFLNELL</sequence>
<protein>
    <submittedName>
        <fullName evidence="1">Uncharacterized protein</fullName>
    </submittedName>
</protein>
<proteinExistence type="predicted"/>
<dbReference type="InParanoid" id="A0A2T3BDT4"/>
<dbReference type="GeneID" id="36571199"/>
<dbReference type="EMBL" id="KZ679006">
    <property type="protein sequence ID" value="PSS27567.1"/>
    <property type="molecule type" value="Genomic_DNA"/>
</dbReference>
<organism evidence="1 2">
    <name type="scientific">Amorphotheca resinae ATCC 22711</name>
    <dbReference type="NCBI Taxonomy" id="857342"/>
    <lineage>
        <taxon>Eukaryota</taxon>
        <taxon>Fungi</taxon>
        <taxon>Dikarya</taxon>
        <taxon>Ascomycota</taxon>
        <taxon>Pezizomycotina</taxon>
        <taxon>Leotiomycetes</taxon>
        <taxon>Helotiales</taxon>
        <taxon>Amorphothecaceae</taxon>
        <taxon>Amorphotheca</taxon>
    </lineage>
</organism>
<evidence type="ECO:0000313" key="2">
    <source>
        <dbReference type="Proteomes" id="UP000241818"/>
    </source>
</evidence>
<accession>A0A2T3BDT4</accession>